<name>X1S6Z6_9ZZZZ</name>
<gene>
    <name evidence="2" type="ORF">S12H4_24103</name>
</gene>
<feature type="non-terminal residue" evidence="2">
    <location>
        <position position="1"/>
    </location>
</feature>
<reference evidence="2" key="1">
    <citation type="journal article" date="2014" name="Front. Microbiol.">
        <title>High frequency of phylogenetically diverse reductive dehalogenase-homologous genes in deep subseafloor sedimentary metagenomes.</title>
        <authorList>
            <person name="Kawai M."/>
            <person name="Futagami T."/>
            <person name="Toyoda A."/>
            <person name="Takaki Y."/>
            <person name="Nishi S."/>
            <person name="Hori S."/>
            <person name="Arai W."/>
            <person name="Tsubouchi T."/>
            <person name="Morono Y."/>
            <person name="Uchiyama I."/>
            <person name="Ito T."/>
            <person name="Fujiyama A."/>
            <person name="Inagaki F."/>
            <person name="Takami H."/>
        </authorList>
    </citation>
    <scope>NUCLEOTIDE SEQUENCE</scope>
    <source>
        <strain evidence="2">Expedition CK06-06</strain>
    </source>
</reference>
<dbReference type="AlphaFoldDB" id="X1S6Z6"/>
<keyword evidence="1" id="KW-0812">Transmembrane</keyword>
<comment type="caution">
    <text evidence="2">The sequence shown here is derived from an EMBL/GenBank/DDBJ whole genome shotgun (WGS) entry which is preliminary data.</text>
</comment>
<feature type="transmembrane region" description="Helical" evidence="1">
    <location>
        <begin position="100"/>
        <end position="119"/>
    </location>
</feature>
<keyword evidence="1" id="KW-0472">Membrane</keyword>
<feature type="transmembrane region" description="Helical" evidence="1">
    <location>
        <begin position="134"/>
        <end position="151"/>
    </location>
</feature>
<evidence type="ECO:0000313" key="2">
    <source>
        <dbReference type="EMBL" id="GAI74886.1"/>
    </source>
</evidence>
<proteinExistence type="predicted"/>
<organism evidence="2">
    <name type="scientific">marine sediment metagenome</name>
    <dbReference type="NCBI Taxonomy" id="412755"/>
    <lineage>
        <taxon>unclassified sequences</taxon>
        <taxon>metagenomes</taxon>
        <taxon>ecological metagenomes</taxon>
    </lineage>
</organism>
<accession>X1S6Z6</accession>
<protein>
    <submittedName>
        <fullName evidence="2">Uncharacterized protein</fullName>
    </submittedName>
</protein>
<keyword evidence="1" id="KW-1133">Transmembrane helix</keyword>
<dbReference type="EMBL" id="BARW01012985">
    <property type="protein sequence ID" value="GAI74886.1"/>
    <property type="molecule type" value="Genomic_DNA"/>
</dbReference>
<sequence length="159" mass="17149">SLIHSSIGTRLRIASQAIGKLESTVGDFSLPHGTPVRAIIDLTLPVAYLFNLPGVEALFQTQTKGMVVKDVHSEGVSRVIVEMEAASPVWWMAVLAFIKAHWLLILISGFLIAALTMFIRLEAPEEVVKGVGEVVKWGAIALIALLVLSAIPKGKGREE</sequence>
<evidence type="ECO:0000256" key="1">
    <source>
        <dbReference type="SAM" id="Phobius"/>
    </source>
</evidence>